<dbReference type="AlphaFoldDB" id="A0A9C9EMF1"/>
<dbReference type="GO" id="GO:0008270">
    <property type="term" value="F:zinc ion binding"/>
    <property type="evidence" value="ECO:0007669"/>
    <property type="project" value="UniProtKB-UniRule"/>
</dbReference>
<comment type="pathway">
    <text evidence="6">Pyrimidine metabolism; UMP biosynthesis via de novo pathway; (S)-dihydroorotate from bicarbonate: step 3/3.</text>
</comment>
<name>A0A9C9EMF1_UNCW3</name>
<dbReference type="GO" id="GO:0044205">
    <property type="term" value="P:'de novo' UMP biosynthetic process"/>
    <property type="evidence" value="ECO:0007669"/>
    <property type="project" value="UniProtKB-UniRule"/>
</dbReference>
<dbReference type="GO" id="GO:0004151">
    <property type="term" value="F:dihydroorotase activity"/>
    <property type="evidence" value="ECO:0007669"/>
    <property type="project" value="UniProtKB-UniRule"/>
</dbReference>
<comment type="caution">
    <text evidence="8">The sequence shown here is derived from an EMBL/GenBank/DDBJ whole genome shotgun (WGS) entry which is preliminary data.</text>
</comment>
<feature type="binding site" evidence="6">
    <location>
        <position position="61"/>
    </location>
    <ligand>
        <name>Zn(2+)</name>
        <dbReference type="ChEBI" id="CHEBI:29105"/>
        <label>1</label>
    </ligand>
</feature>
<organism evidence="8 9">
    <name type="scientific">candidate division WOR-3 bacterium</name>
    <dbReference type="NCBI Taxonomy" id="2052148"/>
    <lineage>
        <taxon>Bacteria</taxon>
        <taxon>Bacteria division WOR-3</taxon>
    </lineage>
</organism>
<gene>
    <name evidence="6" type="primary">pyrC</name>
    <name evidence="8" type="ORF">ENI34_05350</name>
</gene>
<dbReference type="SUPFAM" id="SSF51338">
    <property type="entry name" value="Composite domain of metallo-dependent hydrolases"/>
    <property type="match status" value="1"/>
</dbReference>
<evidence type="ECO:0000256" key="5">
    <source>
        <dbReference type="ARBA" id="ARBA00022975"/>
    </source>
</evidence>
<evidence type="ECO:0000259" key="7">
    <source>
        <dbReference type="Pfam" id="PF12890"/>
    </source>
</evidence>
<comment type="similarity">
    <text evidence="2 6">Belongs to the metallo-dependent hydrolases superfamily. DHOase family. Class I DHOase subfamily.</text>
</comment>
<dbReference type="InterPro" id="IPR002195">
    <property type="entry name" value="Dihydroorotase_CS"/>
</dbReference>
<feature type="active site" evidence="6">
    <location>
        <position position="306"/>
    </location>
</feature>
<feature type="binding site" evidence="6">
    <location>
        <position position="310"/>
    </location>
    <ligand>
        <name>substrate</name>
    </ligand>
</feature>
<dbReference type="PROSITE" id="PS00483">
    <property type="entry name" value="DIHYDROOROTASE_2"/>
    <property type="match status" value="1"/>
</dbReference>
<dbReference type="Gene3D" id="2.30.40.10">
    <property type="entry name" value="Urease, subunit C, domain 1"/>
    <property type="match status" value="1"/>
</dbReference>
<protein>
    <recommendedName>
        <fullName evidence="6">Dihydroorotase</fullName>
        <shortName evidence="6">DHOase</shortName>
        <ecNumber evidence="6">3.5.2.3</ecNumber>
    </recommendedName>
</protein>
<feature type="binding site" evidence="6">
    <location>
        <position position="279"/>
    </location>
    <ligand>
        <name>substrate</name>
    </ligand>
</feature>
<comment type="caution">
    <text evidence="6">Lacks conserved residue(s) required for the propagation of feature annotation.</text>
</comment>
<sequence>MSDILIKGGRVIDPKTGLDKKQDVLVRGNKIVQIDKKIDRKDAFLIDARGKIVCPGFIDLHCHLRDPGRPDEETIESGSNSAVAGGFTTICCMPNTTPPIDNEGVVSYIYQEAGRVNLCRIFPIAAITKQRAGKEITEFGELVKAGAKGFSDDGDVVANAEVLRYALEYSKTFGLPIFEHPIDENLSRNSSMNEGFTSTRLGLKGSPAVAEEIIVARDLLLAKFTGARLHLCHISTRGAVELIRQAKKDGIQVTCETCPHYLYFNDKVLEEFDTNYKVNPPIREEADRRAIIEGLKDGTIDCIATDHAPHCEAEKELEFTTAPTGMIGFETALSMVTAELVNRHKFGWLEVIEKMTVNPAKILHLDLGVLKKGAVADITIFDPQKRWKVTPGTIKSKSKNTPFLNKQLVGKSIGVIVNGELKYYEED</sequence>
<keyword evidence="4 6" id="KW-0378">Hydrolase</keyword>
<feature type="binding site" evidence="6">
    <location>
        <position position="153"/>
    </location>
    <ligand>
        <name>Zn(2+)</name>
        <dbReference type="ChEBI" id="CHEBI:29105"/>
        <label>2</label>
    </ligand>
</feature>
<feature type="binding site" evidence="6">
    <location>
        <position position="233"/>
    </location>
    <ligand>
        <name>Zn(2+)</name>
        <dbReference type="ChEBI" id="CHEBI:29105"/>
        <label>2</label>
    </ligand>
</feature>
<feature type="binding site" evidence="6">
    <location>
        <position position="306"/>
    </location>
    <ligand>
        <name>Zn(2+)</name>
        <dbReference type="ChEBI" id="CHEBI:29105"/>
        <label>1</label>
    </ligand>
</feature>
<evidence type="ECO:0000313" key="9">
    <source>
        <dbReference type="Proteomes" id="UP000885826"/>
    </source>
</evidence>
<evidence type="ECO:0000256" key="4">
    <source>
        <dbReference type="ARBA" id="ARBA00022801"/>
    </source>
</evidence>
<feature type="binding site" evidence="6">
    <location>
        <position position="63"/>
    </location>
    <ligand>
        <name>Zn(2+)</name>
        <dbReference type="ChEBI" id="CHEBI:29105"/>
        <label>1</label>
    </ligand>
</feature>
<dbReference type="InterPro" id="IPR032466">
    <property type="entry name" value="Metal_Hydrolase"/>
</dbReference>
<evidence type="ECO:0000256" key="2">
    <source>
        <dbReference type="ARBA" id="ARBA00010286"/>
    </source>
</evidence>
<proteinExistence type="inferred from homology"/>
<dbReference type="InterPro" id="IPR004722">
    <property type="entry name" value="DHOase"/>
</dbReference>
<dbReference type="PANTHER" id="PTHR43668">
    <property type="entry name" value="ALLANTOINASE"/>
    <property type="match status" value="1"/>
</dbReference>
<dbReference type="Proteomes" id="UP000885826">
    <property type="component" value="Unassembled WGS sequence"/>
</dbReference>
<feature type="domain" description="Dihydroorotase catalytic" evidence="7">
    <location>
        <begin position="50"/>
        <end position="237"/>
    </location>
</feature>
<keyword evidence="6" id="KW-0862">Zinc</keyword>
<dbReference type="InterPro" id="IPR011059">
    <property type="entry name" value="Metal-dep_hydrolase_composite"/>
</dbReference>
<comment type="catalytic activity">
    <reaction evidence="6">
        <text>(S)-dihydroorotate + H2O = N-carbamoyl-L-aspartate + H(+)</text>
        <dbReference type="Rhea" id="RHEA:24296"/>
        <dbReference type="ChEBI" id="CHEBI:15377"/>
        <dbReference type="ChEBI" id="CHEBI:15378"/>
        <dbReference type="ChEBI" id="CHEBI:30864"/>
        <dbReference type="ChEBI" id="CHEBI:32814"/>
        <dbReference type="EC" id="3.5.2.3"/>
    </reaction>
</comment>
<comment type="cofactor">
    <cofactor evidence="6">
        <name>Zn(2+)</name>
        <dbReference type="ChEBI" id="CHEBI:29105"/>
    </cofactor>
    <text evidence="6">Binds 2 Zn(2+) ions per subunit.</text>
</comment>
<dbReference type="Gene3D" id="3.20.20.140">
    <property type="entry name" value="Metal-dependent hydrolases"/>
    <property type="match status" value="1"/>
</dbReference>
<evidence type="ECO:0000313" key="8">
    <source>
        <dbReference type="EMBL" id="HEC78555.1"/>
    </source>
</evidence>
<evidence type="ECO:0000256" key="3">
    <source>
        <dbReference type="ARBA" id="ARBA00022723"/>
    </source>
</evidence>
<keyword evidence="3 6" id="KW-0479">Metal-binding</keyword>
<dbReference type="NCBIfam" id="TIGR00857">
    <property type="entry name" value="pyrC_multi"/>
    <property type="match status" value="1"/>
</dbReference>
<dbReference type="Pfam" id="PF12890">
    <property type="entry name" value="DHOase"/>
    <property type="match status" value="1"/>
</dbReference>
<dbReference type="InterPro" id="IPR050138">
    <property type="entry name" value="DHOase/Allantoinase_Hydrolase"/>
</dbReference>
<feature type="binding site" evidence="6">
    <location>
        <position position="95"/>
    </location>
    <ligand>
        <name>substrate</name>
    </ligand>
</feature>
<dbReference type="SUPFAM" id="SSF51556">
    <property type="entry name" value="Metallo-dependent hydrolases"/>
    <property type="match status" value="1"/>
</dbReference>
<dbReference type="GO" id="GO:0005737">
    <property type="term" value="C:cytoplasm"/>
    <property type="evidence" value="ECO:0007669"/>
    <property type="project" value="TreeGrafter"/>
</dbReference>
<dbReference type="GO" id="GO:0006145">
    <property type="term" value="P:purine nucleobase catabolic process"/>
    <property type="evidence" value="ECO:0007669"/>
    <property type="project" value="TreeGrafter"/>
</dbReference>
<feature type="binding site" evidence="6">
    <location>
        <begin position="63"/>
        <end position="65"/>
    </location>
    <ligand>
        <name>substrate</name>
    </ligand>
</feature>
<dbReference type="EMBL" id="DRIG01000058">
    <property type="protein sequence ID" value="HEC78555.1"/>
    <property type="molecule type" value="Genomic_DNA"/>
</dbReference>
<dbReference type="EC" id="3.5.2.3" evidence="6"/>
<dbReference type="HAMAP" id="MF_00220_B">
    <property type="entry name" value="PyrC_classI_B"/>
    <property type="match status" value="1"/>
</dbReference>
<dbReference type="GO" id="GO:0004038">
    <property type="term" value="F:allantoinase activity"/>
    <property type="evidence" value="ECO:0007669"/>
    <property type="project" value="TreeGrafter"/>
</dbReference>
<feature type="binding site" evidence="6">
    <location>
        <position position="180"/>
    </location>
    <ligand>
        <name>Zn(2+)</name>
        <dbReference type="ChEBI" id="CHEBI:29105"/>
        <label>2</label>
    </ligand>
</feature>
<evidence type="ECO:0000256" key="1">
    <source>
        <dbReference type="ARBA" id="ARBA00002368"/>
    </source>
</evidence>
<keyword evidence="5 6" id="KW-0665">Pyrimidine biosynthesis</keyword>
<feature type="binding site" evidence="6">
    <location>
        <position position="153"/>
    </location>
    <ligand>
        <name>Zn(2+)</name>
        <dbReference type="ChEBI" id="CHEBI:29105"/>
        <label>1</label>
    </ligand>
</feature>
<dbReference type="PANTHER" id="PTHR43668:SF2">
    <property type="entry name" value="ALLANTOINASE"/>
    <property type="match status" value="1"/>
</dbReference>
<accession>A0A9C9EMF1</accession>
<dbReference type="InterPro" id="IPR024403">
    <property type="entry name" value="DHOase_cat"/>
</dbReference>
<evidence type="ECO:0000256" key="6">
    <source>
        <dbReference type="HAMAP-Rule" id="MF_00220"/>
    </source>
</evidence>
<reference evidence="8" key="1">
    <citation type="journal article" date="2020" name="mSystems">
        <title>Genome- and Community-Level Interaction Insights into Carbon Utilization and Element Cycling Functions of Hydrothermarchaeota in Hydrothermal Sediment.</title>
        <authorList>
            <person name="Zhou Z."/>
            <person name="Liu Y."/>
            <person name="Xu W."/>
            <person name="Pan J."/>
            <person name="Luo Z.H."/>
            <person name="Li M."/>
        </authorList>
    </citation>
    <scope>NUCLEOTIDE SEQUENCE</scope>
    <source>
        <strain evidence="8">HyVt-388</strain>
    </source>
</reference>
<dbReference type="CDD" id="cd01317">
    <property type="entry name" value="DHOase_IIa"/>
    <property type="match status" value="1"/>
</dbReference>
<comment type="function">
    <text evidence="1 6">Catalyzes the reversible cyclization of carbamoyl aspartate to dihydroorotate.</text>
</comment>